<organism evidence="2 3">
    <name type="scientific">Lingula anatina</name>
    <name type="common">Brachiopod</name>
    <name type="synonym">Lingula unguis</name>
    <dbReference type="NCBI Taxonomy" id="7574"/>
    <lineage>
        <taxon>Eukaryota</taxon>
        <taxon>Metazoa</taxon>
        <taxon>Spiralia</taxon>
        <taxon>Lophotrochozoa</taxon>
        <taxon>Brachiopoda</taxon>
        <taxon>Linguliformea</taxon>
        <taxon>Lingulata</taxon>
        <taxon>Lingulida</taxon>
        <taxon>Linguloidea</taxon>
        <taxon>Lingulidae</taxon>
        <taxon>Lingula</taxon>
    </lineage>
</organism>
<dbReference type="AlphaFoldDB" id="A0A1S3JZ26"/>
<dbReference type="InterPro" id="IPR016187">
    <property type="entry name" value="CTDL_fold"/>
</dbReference>
<dbReference type="Gene3D" id="3.10.100.10">
    <property type="entry name" value="Mannose-Binding Protein A, subunit A"/>
    <property type="match status" value="1"/>
</dbReference>
<dbReference type="InterPro" id="IPR050828">
    <property type="entry name" value="C-type_lectin/matrix_domain"/>
</dbReference>
<dbReference type="SMART" id="SM00034">
    <property type="entry name" value="CLECT"/>
    <property type="match status" value="1"/>
</dbReference>
<dbReference type="GeneID" id="106177357"/>
<dbReference type="Pfam" id="PF00059">
    <property type="entry name" value="Lectin_C"/>
    <property type="match status" value="1"/>
</dbReference>
<dbReference type="InParanoid" id="A0A1S3JZ26"/>
<dbReference type="Proteomes" id="UP000085678">
    <property type="component" value="Unplaced"/>
</dbReference>
<dbReference type="KEGG" id="lak:106177357"/>
<dbReference type="RefSeq" id="XP_013415552.1">
    <property type="nucleotide sequence ID" value="XM_013560098.1"/>
</dbReference>
<dbReference type="SUPFAM" id="SSF56436">
    <property type="entry name" value="C-type lectin-like"/>
    <property type="match status" value="1"/>
</dbReference>
<evidence type="ECO:0000313" key="3">
    <source>
        <dbReference type="RefSeq" id="XP_013415552.1"/>
    </source>
</evidence>
<reference evidence="3" key="1">
    <citation type="submission" date="2025-08" db="UniProtKB">
        <authorList>
            <consortium name="RefSeq"/>
        </authorList>
    </citation>
    <scope>IDENTIFICATION</scope>
    <source>
        <tissue evidence="3">Gonads</tissue>
    </source>
</reference>
<proteinExistence type="predicted"/>
<name>A0A1S3JZ26_LINAN</name>
<dbReference type="CDD" id="cd00037">
    <property type="entry name" value="CLECT"/>
    <property type="match status" value="1"/>
</dbReference>
<dbReference type="InterPro" id="IPR001304">
    <property type="entry name" value="C-type_lectin-like"/>
</dbReference>
<dbReference type="PANTHER" id="PTHR45710">
    <property type="entry name" value="C-TYPE LECTIN DOMAIN-CONTAINING PROTEIN 180"/>
    <property type="match status" value="1"/>
</dbReference>
<protein>
    <submittedName>
        <fullName evidence="3">Ladderlectin-like</fullName>
    </submittedName>
</protein>
<accession>A0A1S3JZ26</accession>
<dbReference type="OrthoDB" id="6121790at2759"/>
<sequence length="172" mass="19448">MVKVPKPCPQGFQQFGSSCYYFKSVGGSALSWDQARTKCRSLSADLVSIETKEEHEFIKKNLKPITTPNIFQGWYVGGKRRTVDPATGRPWTAAQNANKAEMKKQYYWVATGKTMAYDGWEKSKADIPNVQPVGDPCVLLWVGRSDFLDYEFDDYVCASNYPNIGYVCEKTN</sequence>
<evidence type="ECO:0000259" key="1">
    <source>
        <dbReference type="PROSITE" id="PS50041"/>
    </source>
</evidence>
<dbReference type="PROSITE" id="PS50041">
    <property type="entry name" value="C_TYPE_LECTIN_2"/>
    <property type="match status" value="1"/>
</dbReference>
<feature type="domain" description="C-type lectin" evidence="1">
    <location>
        <begin position="15"/>
        <end position="164"/>
    </location>
</feature>
<dbReference type="PANTHER" id="PTHR45710:SF26">
    <property type="entry name" value="RH26557P"/>
    <property type="match status" value="1"/>
</dbReference>
<gene>
    <name evidence="3" type="primary">LOC106177357</name>
</gene>
<dbReference type="PROSITE" id="PS51257">
    <property type="entry name" value="PROKAR_LIPOPROTEIN"/>
    <property type="match status" value="1"/>
</dbReference>
<evidence type="ECO:0000313" key="2">
    <source>
        <dbReference type="Proteomes" id="UP000085678"/>
    </source>
</evidence>
<dbReference type="InterPro" id="IPR016186">
    <property type="entry name" value="C-type_lectin-like/link_sf"/>
</dbReference>
<keyword evidence="2" id="KW-1185">Reference proteome</keyword>